<reference evidence="2 5" key="2">
    <citation type="journal article" date="2019" name="Nat. Commun.">
        <title>A new type of DNA phosphorothioation-based antiviral system in archaea.</title>
        <authorList>
            <person name="Xiong L."/>
            <person name="Liu S."/>
            <person name="Chen S."/>
            <person name="Xiao Y."/>
            <person name="Zhu B."/>
            <person name="Gao Y."/>
            <person name="Zhang Y."/>
            <person name="Chen B."/>
            <person name="Luo J."/>
            <person name="Deng Z."/>
            <person name="Chen X."/>
            <person name="Wang L."/>
            <person name="Chen S."/>
        </authorList>
    </citation>
    <scope>NUCLEOTIDE SEQUENCE [LARGE SCALE GENOMIC DNA]</scope>
    <source>
        <strain evidence="2 5">CGMCC 1.10331</strain>
    </source>
</reference>
<gene>
    <name evidence="2" type="ORF">DV707_05015</name>
    <name evidence="3" type="ORF">SAMN04488133_0548</name>
</gene>
<dbReference type="OrthoDB" id="271604at2157"/>
<dbReference type="Pfam" id="PF18545">
    <property type="entry name" value="HalOD1"/>
    <property type="match status" value="1"/>
</dbReference>
<dbReference type="EMBL" id="CP031311">
    <property type="protein sequence ID" value="QCC47083.1"/>
    <property type="molecule type" value="Genomic_DNA"/>
</dbReference>
<reference evidence="3 4" key="1">
    <citation type="submission" date="2016-10" db="EMBL/GenBank/DDBJ databases">
        <authorList>
            <person name="de Groot N.N."/>
        </authorList>
    </citation>
    <scope>NUCLEOTIDE SEQUENCE [LARGE SCALE GENOMIC DNA]</scope>
    <source>
        <strain evidence="3 4">CGMCC 1.10331</strain>
    </source>
</reference>
<dbReference type="GeneID" id="39857424"/>
<evidence type="ECO:0000313" key="3">
    <source>
        <dbReference type="EMBL" id="SEF72507.1"/>
    </source>
</evidence>
<dbReference type="InterPro" id="IPR040624">
    <property type="entry name" value="HalOD1"/>
</dbReference>
<proteinExistence type="predicted"/>
<dbReference type="KEGG" id="hlm:DV707_05015"/>
<evidence type="ECO:0000259" key="1">
    <source>
        <dbReference type="Pfam" id="PF18545"/>
    </source>
</evidence>
<feature type="domain" description="Halobacterial output" evidence="1">
    <location>
        <begin position="8"/>
        <end position="73"/>
    </location>
</feature>
<evidence type="ECO:0000313" key="2">
    <source>
        <dbReference type="EMBL" id="QCC47083.1"/>
    </source>
</evidence>
<protein>
    <recommendedName>
        <fullName evidence="1">Halobacterial output domain-containing protein</fullName>
    </recommendedName>
</protein>
<dbReference type="Proteomes" id="UP000236740">
    <property type="component" value="Unassembled WGS sequence"/>
</dbReference>
<dbReference type="AlphaFoldDB" id="A0A1H5UE06"/>
<evidence type="ECO:0000313" key="4">
    <source>
        <dbReference type="Proteomes" id="UP000236740"/>
    </source>
</evidence>
<evidence type="ECO:0000313" key="5">
    <source>
        <dbReference type="Proteomes" id="UP000296733"/>
    </source>
</evidence>
<dbReference type="RefSeq" id="WP_103990316.1">
    <property type="nucleotide sequence ID" value="NZ_CP031311.1"/>
</dbReference>
<accession>A0A1H5UE06</accession>
<keyword evidence="4" id="KW-1185">Reference proteome</keyword>
<name>A0A1H5UE06_9EURY</name>
<organism evidence="3 4">
    <name type="scientific">Halobellus limi</name>
    <dbReference type="NCBI Taxonomy" id="699433"/>
    <lineage>
        <taxon>Archaea</taxon>
        <taxon>Methanobacteriati</taxon>
        <taxon>Methanobacteriota</taxon>
        <taxon>Stenosarchaea group</taxon>
        <taxon>Halobacteria</taxon>
        <taxon>Halobacteriales</taxon>
        <taxon>Haloferacaceae</taxon>
        <taxon>Halobellus</taxon>
    </lineage>
</organism>
<dbReference type="EMBL" id="FNVN01000001">
    <property type="protein sequence ID" value="SEF72507.1"/>
    <property type="molecule type" value="Genomic_DNA"/>
</dbReference>
<dbReference type="Proteomes" id="UP000296733">
    <property type="component" value="Chromosome"/>
</dbReference>
<sequence>MEYSPRPETVSGAVVSAVADAEDVSPLELTPLASVLDPDALDALFASDSMAIEEVRFDYEGYTVVIDDNRDVTLLE</sequence>